<name>A0A6M3L910_9ZZZZ</name>
<proteinExistence type="predicted"/>
<protein>
    <submittedName>
        <fullName evidence="1">Uncharacterized protein</fullName>
    </submittedName>
</protein>
<sequence length="95" mass="11418">MRVRGQDILSDKEKMELHIYIRHPQGHAFSLSDKLVQYTKYGFKIIVHLPDRVQIVDINTPHFHVETVKSKFPNAKSWYRLWFKMESVEKQMTFV</sequence>
<accession>A0A6M3L910</accession>
<dbReference type="AlphaFoldDB" id="A0A6M3L910"/>
<organism evidence="1">
    <name type="scientific">viral metagenome</name>
    <dbReference type="NCBI Taxonomy" id="1070528"/>
    <lineage>
        <taxon>unclassified sequences</taxon>
        <taxon>metagenomes</taxon>
        <taxon>organismal metagenomes</taxon>
    </lineage>
</organism>
<gene>
    <name evidence="1" type="ORF">MM415B03522_0003</name>
</gene>
<dbReference type="EMBL" id="MT142946">
    <property type="protein sequence ID" value="QJA90889.1"/>
    <property type="molecule type" value="Genomic_DNA"/>
</dbReference>
<reference evidence="1" key="1">
    <citation type="submission" date="2020-03" db="EMBL/GenBank/DDBJ databases">
        <title>The deep terrestrial virosphere.</title>
        <authorList>
            <person name="Holmfeldt K."/>
            <person name="Nilsson E."/>
            <person name="Simone D."/>
            <person name="Lopez-Fernandez M."/>
            <person name="Wu X."/>
            <person name="de Brujin I."/>
            <person name="Lundin D."/>
            <person name="Andersson A."/>
            <person name="Bertilsson S."/>
            <person name="Dopson M."/>
        </authorList>
    </citation>
    <scope>NUCLEOTIDE SEQUENCE</scope>
    <source>
        <strain evidence="1">MM415B03522</strain>
    </source>
</reference>
<evidence type="ECO:0000313" key="1">
    <source>
        <dbReference type="EMBL" id="QJA90889.1"/>
    </source>
</evidence>